<dbReference type="SUPFAM" id="SSF55781">
    <property type="entry name" value="GAF domain-like"/>
    <property type="match status" value="3"/>
</dbReference>
<dbReference type="InterPro" id="IPR029016">
    <property type="entry name" value="GAF-like_dom_sf"/>
</dbReference>
<evidence type="ECO:0000313" key="2">
    <source>
        <dbReference type="EMBL" id="KAK8886897.1"/>
    </source>
</evidence>
<accession>A0ABR2K6Z9</accession>
<feature type="compositionally biased region" description="Basic residues" evidence="1">
    <location>
        <begin position="1"/>
        <end position="10"/>
    </location>
</feature>
<reference evidence="2 3" key="1">
    <citation type="submission" date="2024-04" db="EMBL/GenBank/DDBJ databases">
        <title>Tritrichomonas musculus Genome.</title>
        <authorList>
            <person name="Alves-Ferreira E."/>
            <person name="Grigg M."/>
            <person name="Lorenzi H."/>
            <person name="Galac M."/>
        </authorList>
    </citation>
    <scope>NUCLEOTIDE SEQUENCE [LARGE SCALE GENOMIC DNA]</scope>
    <source>
        <strain evidence="2 3">EAF2021</strain>
    </source>
</reference>
<proteinExistence type="predicted"/>
<gene>
    <name evidence="2" type="ORF">M9Y10_037930</name>
</gene>
<organism evidence="2 3">
    <name type="scientific">Tritrichomonas musculus</name>
    <dbReference type="NCBI Taxonomy" id="1915356"/>
    <lineage>
        <taxon>Eukaryota</taxon>
        <taxon>Metamonada</taxon>
        <taxon>Parabasalia</taxon>
        <taxon>Tritrichomonadida</taxon>
        <taxon>Tritrichomonadidae</taxon>
        <taxon>Tritrichomonas</taxon>
    </lineage>
</organism>
<dbReference type="Gene3D" id="3.30.450.40">
    <property type="match status" value="1"/>
</dbReference>
<name>A0ABR2K6Z9_9EUKA</name>
<keyword evidence="3" id="KW-1185">Reference proteome</keyword>
<evidence type="ECO:0008006" key="4">
    <source>
        <dbReference type="Google" id="ProtNLM"/>
    </source>
</evidence>
<protein>
    <recommendedName>
        <fullName evidence="4">GAF domain-containing protein</fullName>
    </recommendedName>
</protein>
<dbReference type="Proteomes" id="UP001470230">
    <property type="component" value="Unassembled WGS sequence"/>
</dbReference>
<sequence length="661" mass="75386">MSKSIKKKGFDRKAPITSRRPKMVMNQLEFILGDQQQNTRTSTKRPKTSSLVRHPQKKSQQKAYHTIQSSIGEIAIPEPVKIRSIPIHPISREPSVVEESETSYSDDSDKFTYEYQYPKNNSDVYLTLSFLKTAASQLKISSLLETTPLFFRTLYTDGSLDPELISSISVNLLPIDLRRFVSNYSQEVNFFNAISKCIDAYDIEKILCNLLPIERATLWARTENSEYIISKTMNEVLPINRSIVGYSLLKNIDIITGDPGNSPGFVIDVDMPLLRNCKSMILLPLLTSGQPVAVLQVIGFQNLISKAQIEFPPYHIELLKIVRNIIQNRFYNIEPSRKVPSQITSVFTGIEMTDVQTISKRFCKIFQDLIPCDAAEIFEFNERNKIITRLTDSATFDESSGGISYAAALSTEAISVPHAKKHAAFNVSIDGLLTNRSILSKSYFDNRNHYVITLRAKWKSPAFIPRDVELADEIAPVMCETIKLSKQINNRNEQFDAFKRRCQVIEVVNKTLNLFVNTTNDHWNDFQEFAHQIFDCEKCFICVFDGENMKFNPSDVLFPFDQCIAGESYNYREERNLNVDPIRSNNKNINVNNFDLSLYTQLGVKINTSFAFPYRSFKKVVGSIELINPDPNLLDEYAQKMTSIVCSLMFPDIISSSNDDF</sequence>
<evidence type="ECO:0000256" key="1">
    <source>
        <dbReference type="SAM" id="MobiDB-lite"/>
    </source>
</evidence>
<dbReference type="EMBL" id="JAPFFF010000006">
    <property type="protein sequence ID" value="KAK8886897.1"/>
    <property type="molecule type" value="Genomic_DNA"/>
</dbReference>
<feature type="region of interest" description="Disordered" evidence="1">
    <location>
        <begin position="1"/>
        <end position="63"/>
    </location>
</feature>
<evidence type="ECO:0000313" key="3">
    <source>
        <dbReference type="Proteomes" id="UP001470230"/>
    </source>
</evidence>
<comment type="caution">
    <text evidence="2">The sequence shown here is derived from an EMBL/GenBank/DDBJ whole genome shotgun (WGS) entry which is preliminary data.</text>
</comment>